<dbReference type="EMBL" id="MNUE01000068">
    <property type="protein sequence ID" value="OJD30000.1"/>
    <property type="molecule type" value="Genomic_DNA"/>
</dbReference>
<dbReference type="Gene3D" id="1.20.1250.20">
    <property type="entry name" value="MFS general substrate transporter like domains"/>
    <property type="match status" value="1"/>
</dbReference>
<keyword evidence="6" id="KW-1185">Reference proteome</keyword>
<dbReference type="Proteomes" id="UP000183809">
    <property type="component" value="Unassembled WGS sequence"/>
</dbReference>
<evidence type="ECO:0000256" key="2">
    <source>
        <dbReference type="ARBA" id="ARBA00006727"/>
    </source>
</evidence>
<dbReference type="CDD" id="cd17352">
    <property type="entry name" value="MFS_MCT_SLC16"/>
    <property type="match status" value="1"/>
</dbReference>
<comment type="similarity">
    <text evidence="2">Belongs to the major facilitator superfamily. Monocarboxylate porter (TC 2.A.1.13) family.</text>
</comment>
<dbReference type="OrthoDB" id="5667at2759"/>
<accession>A0A1J9QNG2</accession>
<feature type="transmembrane region" description="Helical" evidence="3">
    <location>
        <begin position="88"/>
        <end position="107"/>
    </location>
</feature>
<feature type="transmembrane region" description="Helical" evidence="3">
    <location>
        <begin position="59"/>
        <end position="81"/>
    </location>
</feature>
<proteinExistence type="inferred from homology"/>
<evidence type="ECO:0000313" key="6">
    <source>
        <dbReference type="Proteomes" id="UP000183809"/>
    </source>
</evidence>
<dbReference type="Pfam" id="PF07690">
    <property type="entry name" value="MFS_1"/>
    <property type="match status" value="1"/>
</dbReference>
<feature type="domain" description="Major facilitator superfamily (MFS) profile" evidence="4">
    <location>
        <begin position="17"/>
        <end position="404"/>
    </location>
</feature>
<dbReference type="InterPro" id="IPR011701">
    <property type="entry name" value="MFS"/>
</dbReference>
<feature type="transmembrane region" description="Helical" evidence="3">
    <location>
        <begin position="261"/>
        <end position="283"/>
    </location>
</feature>
<dbReference type="PANTHER" id="PTHR11360">
    <property type="entry name" value="MONOCARBOXYLATE TRANSPORTER"/>
    <property type="match status" value="1"/>
</dbReference>
<sequence length="411" mass="43649">MLSQTSDSPLSSETSARAVLSLVGAFLALFCSVGIANAFGVFQAYYIEHQLADRSDFDISWIGSLALGIMFANAPLVGILVDRVGATILLISGSTGLLLSVFMTSLASKYYHFILAQAVLQGLSMSFVMFPAIAIISKNFHKNRGLALGITIGGSSIGGLIWPIVLDELLNQDAVSFGWTLRIVAFIMLPLLLLSCLFVRPSQPMPSPKVQSEKPKTDLSIAKNPAFIILCTGLAVIYLGIFSPFFYVSSWASSLGMSTSLSFYMISFLNAASLFGRILPGFLADRYGHFNLCAGAALLSGIIAFCWTTTRSEAGVVVWSISYGFTSGAILSLQTACVAKIATRETQGTAVGLLMGSVALTALFGTPISGQLVGQYGYLALSMFSGATLVVGSLLITWARLRLDGKWVAAV</sequence>
<feature type="transmembrane region" description="Helical" evidence="3">
    <location>
        <begin position="316"/>
        <end position="339"/>
    </location>
</feature>
<feature type="transmembrane region" description="Helical" evidence="3">
    <location>
        <begin position="226"/>
        <end position="249"/>
    </location>
</feature>
<comment type="subcellular location">
    <subcellularLocation>
        <location evidence="1">Membrane</location>
        <topology evidence="1">Multi-pass membrane protein</topology>
    </subcellularLocation>
</comment>
<dbReference type="GO" id="GO:0022857">
    <property type="term" value="F:transmembrane transporter activity"/>
    <property type="evidence" value="ECO:0007669"/>
    <property type="project" value="InterPro"/>
</dbReference>
<feature type="transmembrane region" description="Helical" evidence="3">
    <location>
        <begin position="113"/>
        <end position="134"/>
    </location>
</feature>
<gene>
    <name evidence="5" type="ORF">BKCO1_6800029</name>
</gene>
<feature type="transmembrane region" description="Helical" evidence="3">
    <location>
        <begin position="177"/>
        <end position="199"/>
    </location>
</feature>
<dbReference type="InterPro" id="IPR036259">
    <property type="entry name" value="MFS_trans_sf"/>
</dbReference>
<name>A0A1J9QNG2_9PEZI</name>
<evidence type="ECO:0000259" key="4">
    <source>
        <dbReference type="PROSITE" id="PS50850"/>
    </source>
</evidence>
<reference evidence="5 6" key="1">
    <citation type="submission" date="2016-10" db="EMBL/GenBank/DDBJ databases">
        <title>Proteomics and genomics reveal pathogen-plant mechanisms compatible with a hemibiotrophic lifestyle of Diplodia corticola.</title>
        <authorList>
            <person name="Fernandes I."/>
            <person name="De Jonge R."/>
            <person name="Van De Peer Y."/>
            <person name="Devreese B."/>
            <person name="Alves A."/>
            <person name="Esteves A.C."/>
        </authorList>
    </citation>
    <scope>NUCLEOTIDE SEQUENCE [LARGE SCALE GENOMIC DNA]</scope>
    <source>
        <strain evidence="5 6">CBS 112549</strain>
    </source>
</reference>
<feature type="transmembrane region" description="Helical" evidence="3">
    <location>
        <begin position="146"/>
        <end position="165"/>
    </location>
</feature>
<evidence type="ECO:0000256" key="3">
    <source>
        <dbReference type="SAM" id="Phobius"/>
    </source>
</evidence>
<organism evidence="5 6">
    <name type="scientific">Diplodia corticola</name>
    <dbReference type="NCBI Taxonomy" id="236234"/>
    <lineage>
        <taxon>Eukaryota</taxon>
        <taxon>Fungi</taxon>
        <taxon>Dikarya</taxon>
        <taxon>Ascomycota</taxon>
        <taxon>Pezizomycotina</taxon>
        <taxon>Dothideomycetes</taxon>
        <taxon>Dothideomycetes incertae sedis</taxon>
        <taxon>Botryosphaeriales</taxon>
        <taxon>Botryosphaeriaceae</taxon>
        <taxon>Diplodia</taxon>
    </lineage>
</organism>
<feature type="transmembrane region" description="Helical" evidence="3">
    <location>
        <begin position="351"/>
        <end position="370"/>
    </location>
</feature>
<feature type="transmembrane region" description="Helical" evidence="3">
    <location>
        <begin position="20"/>
        <end position="47"/>
    </location>
</feature>
<dbReference type="InterPro" id="IPR050327">
    <property type="entry name" value="Proton-linked_MCT"/>
</dbReference>
<keyword evidence="3" id="KW-0472">Membrane</keyword>
<keyword evidence="3" id="KW-0812">Transmembrane</keyword>
<keyword evidence="3" id="KW-1133">Transmembrane helix</keyword>
<dbReference type="InterPro" id="IPR020846">
    <property type="entry name" value="MFS_dom"/>
</dbReference>
<comment type="caution">
    <text evidence="5">The sequence shown here is derived from an EMBL/GenBank/DDBJ whole genome shotgun (WGS) entry which is preliminary data.</text>
</comment>
<dbReference type="RefSeq" id="XP_020126260.1">
    <property type="nucleotide sequence ID" value="XM_020278401.1"/>
</dbReference>
<feature type="transmembrane region" description="Helical" evidence="3">
    <location>
        <begin position="290"/>
        <end position="310"/>
    </location>
</feature>
<dbReference type="GeneID" id="31018662"/>
<protein>
    <submittedName>
        <fullName evidence="5">Mfs monocarboxylate transporter</fullName>
    </submittedName>
</protein>
<dbReference type="GO" id="GO:0016020">
    <property type="term" value="C:membrane"/>
    <property type="evidence" value="ECO:0007669"/>
    <property type="project" value="UniProtKB-SubCell"/>
</dbReference>
<feature type="transmembrane region" description="Helical" evidence="3">
    <location>
        <begin position="376"/>
        <end position="398"/>
    </location>
</feature>
<dbReference type="SUPFAM" id="SSF103473">
    <property type="entry name" value="MFS general substrate transporter"/>
    <property type="match status" value="1"/>
</dbReference>
<evidence type="ECO:0000313" key="5">
    <source>
        <dbReference type="EMBL" id="OJD30000.1"/>
    </source>
</evidence>
<dbReference type="AlphaFoldDB" id="A0A1J9QNG2"/>
<dbReference type="PANTHER" id="PTHR11360:SF250">
    <property type="entry name" value="MFS-TYPE TRANSPORTER AFUA_1G00970"/>
    <property type="match status" value="1"/>
</dbReference>
<dbReference type="PROSITE" id="PS50850">
    <property type="entry name" value="MFS"/>
    <property type="match status" value="1"/>
</dbReference>
<evidence type="ECO:0000256" key="1">
    <source>
        <dbReference type="ARBA" id="ARBA00004141"/>
    </source>
</evidence>